<organism evidence="3 4">
    <name type="scientific">Forsythia ovata</name>
    <dbReference type="NCBI Taxonomy" id="205694"/>
    <lineage>
        <taxon>Eukaryota</taxon>
        <taxon>Viridiplantae</taxon>
        <taxon>Streptophyta</taxon>
        <taxon>Embryophyta</taxon>
        <taxon>Tracheophyta</taxon>
        <taxon>Spermatophyta</taxon>
        <taxon>Magnoliopsida</taxon>
        <taxon>eudicotyledons</taxon>
        <taxon>Gunneridae</taxon>
        <taxon>Pentapetalae</taxon>
        <taxon>asterids</taxon>
        <taxon>lamiids</taxon>
        <taxon>Lamiales</taxon>
        <taxon>Oleaceae</taxon>
        <taxon>Forsythieae</taxon>
        <taxon>Forsythia</taxon>
    </lineage>
</organism>
<protein>
    <submittedName>
        <fullName evidence="3">BAG family molecular chaperone regulator 8 like</fullName>
    </submittedName>
</protein>
<feature type="region of interest" description="Disordered" evidence="2">
    <location>
        <begin position="1"/>
        <end position="20"/>
    </location>
</feature>
<dbReference type="EMBL" id="JBFOLJ010000006">
    <property type="protein sequence ID" value="KAL2528696.1"/>
    <property type="molecule type" value="Genomic_DNA"/>
</dbReference>
<evidence type="ECO:0000313" key="3">
    <source>
        <dbReference type="EMBL" id="KAL2528696.1"/>
    </source>
</evidence>
<dbReference type="AlphaFoldDB" id="A0ABD1UUU3"/>
<dbReference type="Proteomes" id="UP001604277">
    <property type="component" value="Unassembled WGS sequence"/>
</dbReference>
<name>A0ABD1UUU3_9LAMI</name>
<evidence type="ECO:0000256" key="1">
    <source>
        <dbReference type="ARBA" id="ARBA00023186"/>
    </source>
</evidence>
<dbReference type="InterPro" id="IPR040400">
    <property type="entry name" value="BAG5/6/7/8"/>
</dbReference>
<sequence length="320" mass="36212">MEVLWNSGEEERSEDLPTQPTVSSLVRRIAALESSIHRHSSSSSSQSLRHAAARTIQTHFRAFLVRRSRTLRQLKNLASIKSTLNILKSCVSENTGFDYEAISQKATCLLLKLDCIQFDVEEGKDIEKPRISIVEKHGISQNRSGGLVKQRGGIQTKAKKSVRFAENGKVYRVLRRIQESVSNADCDDFIEGDISVDVERELKDYPQRQVEEVGYGVGLFPFSGINIKLHKCVPSQWSNGTTTFCYSQRKIFTFFNNVSKDAYVSSIFFSFPQALMTDSIRGFGEEFLAIRVIWDVLDLGSGYWYLRSSIYISTPEIPAQ</sequence>
<accession>A0ABD1UUU3</accession>
<evidence type="ECO:0000313" key="4">
    <source>
        <dbReference type="Proteomes" id="UP001604277"/>
    </source>
</evidence>
<evidence type="ECO:0000256" key="2">
    <source>
        <dbReference type="SAM" id="MobiDB-lite"/>
    </source>
</evidence>
<comment type="caution">
    <text evidence="3">The sequence shown here is derived from an EMBL/GenBank/DDBJ whole genome shotgun (WGS) entry which is preliminary data.</text>
</comment>
<dbReference type="PANTHER" id="PTHR33322">
    <property type="entry name" value="BAG DOMAIN CONTAINING PROTEIN, EXPRESSED"/>
    <property type="match status" value="1"/>
</dbReference>
<dbReference type="PANTHER" id="PTHR33322:SF18">
    <property type="entry name" value="BAG FAMILY MOLECULAR CHAPERONE REGULATOR 8, CHLOROPLASTIC"/>
    <property type="match status" value="1"/>
</dbReference>
<reference evidence="4" key="1">
    <citation type="submission" date="2024-07" db="EMBL/GenBank/DDBJ databases">
        <title>Two chromosome-level genome assemblies of Korean endemic species Abeliophyllum distichum and Forsythia ovata (Oleaceae).</title>
        <authorList>
            <person name="Jang H."/>
        </authorList>
    </citation>
    <scope>NUCLEOTIDE SEQUENCE [LARGE SCALE GENOMIC DNA]</scope>
</reference>
<dbReference type="PROSITE" id="PS50096">
    <property type="entry name" value="IQ"/>
    <property type="match status" value="1"/>
</dbReference>
<keyword evidence="4" id="KW-1185">Reference proteome</keyword>
<keyword evidence="1" id="KW-0143">Chaperone</keyword>
<gene>
    <name evidence="3" type="ORF">Fot_21297</name>
</gene>
<proteinExistence type="predicted"/>